<comment type="caution">
    <text evidence="2">The sequence shown here is derived from an EMBL/GenBank/DDBJ whole genome shotgun (WGS) entry which is preliminary data.</text>
</comment>
<gene>
    <name evidence="2" type="ORF">HNR61_001504</name>
</gene>
<dbReference type="PROSITE" id="PS51318">
    <property type="entry name" value="TAT"/>
    <property type="match status" value="1"/>
</dbReference>
<dbReference type="RefSeq" id="WP_182842393.1">
    <property type="nucleotide sequence ID" value="NZ_BAAALP010000098.1"/>
</dbReference>
<organism evidence="2 3">
    <name type="scientific">Actinomadura namibiensis</name>
    <dbReference type="NCBI Taxonomy" id="182080"/>
    <lineage>
        <taxon>Bacteria</taxon>
        <taxon>Bacillati</taxon>
        <taxon>Actinomycetota</taxon>
        <taxon>Actinomycetes</taxon>
        <taxon>Streptosporangiales</taxon>
        <taxon>Thermomonosporaceae</taxon>
        <taxon>Actinomadura</taxon>
    </lineage>
</organism>
<accession>A0A7W3LKN3</accession>
<feature type="signal peptide" evidence="1">
    <location>
        <begin position="1"/>
        <end position="33"/>
    </location>
</feature>
<dbReference type="InterPro" id="IPR006311">
    <property type="entry name" value="TAT_signal"/>
</dbReference>
<proteinExistence type="predicted"/>
<dbReference type="AlphaFoldDB" id="A0A7W3LKN3"/>
<reference evidence="2 3" key="1">
    <citation type="submission" date="2020-08" db="EMBL/GenBank/DDBJ databases">
        <title>Genomic Encyclopedia of Type Strains, Phase IV (KMG-IV): sequencing the most valuable type-strain genomes for metagenomic binning, comparative biology and taxonomic classification.</title>
        <authorList>
            <person name="Goeker M."/>
        </authorList>
    </citation>
    <scope>NUCLEOTIDE SEQUENCE [LARGE SCALE GENOMIC DNA]</scope>
    <source>
        <strain evidence="2 3">DSM 44197</strain>
    </source>
</reference>
<protein>
    <submittedName>
        <fullName evidence="2">Uncharacterized protein</fullName>
    </submittedName>
</protein>
<feature type="chain" id="PRO_5038448596" evidence="1">
    <location>
        <begin position="34"/>
        <end position="162"/>
    </location>
</feature>
<dbReference type="EMBL" id="JACJIA010000002">
    <property type="protein sequence ID" value="MBA8949891.1"/>
    <property type="molecule type" value="Genomic_DNA"/>
</dbReference>
<dbReference type="Proteomes" id="UP000572680">
    <property type="component" value="Unassembled WGS sequence"/>
</dbReference>
<keyword evidence="3" id="KW-1185">Reference proteome</keyword>
<evidence type="ECO:0000313" key="2">
    <source>
        <dbReference type="EMBL" id="MBA8949891.1"/>
    </source>
</evidence>
<evidence type="ECO:0000313" key="3">
    <source>
        <dbReference type="Proteomes" id="UP000572680"/>
    </source>
</evidence>
<keyword evidence="1" id="KW-0732">Signal</keyword>
<evidence type="ECO:0000256" key="1">
    <source>
        <dbReference type="SAM" id="SignalP"/>
    </source>
</evidence>
<name>A0A7W3LKN3_ACTNM</name>
<sequence>MPTALTSRAALLGLATAATLTLGPALPAAQAHTAPPAPSPAAATLDSAAPGTAVATLLGTPTGVKAKGECARWQKNYAKTLQVRPCLKKKNGRYQPQGAWQNLTNKKITVRWILRYKTTRYGAWKICKQGKGPLKPKQHWVTWCGWYKKVYDVRTTGTVVKR</sequence>